<dbReference type="Proteomes" id="UP000193431">
    <property type="component" value="Chromosome"/>
</dbReference>
<protein>
    <submittedName>
        <fullName evidence="1">Uncharacterized protein</fullName>
    </submittedName>
</protein>
<sequence length="174" mass="20102">MIGKMVTGVGNLKAETSMQDRKKYYKPFLAEKKNLVQIRHYNQNDSLINGWRRLSGQNIPILLIHNVKTDKYYSLSCYEDIEGDVEAINNKNFSELVEADSTRIKLVADYMQETIAFKELSADYQPDNSNELEAFYVGGIWTGKKLRKRVQPITEIENLRSIYLIELSKLEASK</sequence>
<dbReference type="AlphaFoldDB" id="A0A1W6MGB6"/>
<dbReference type="OrthoDB" id="8536728at2"/>
<accession>A0A1W6MGB6</accession>
<organism evidence="1 2">
    <name type="scientific">Nonlabens spongiae</name>
    <dbReference type="NCBI Taxonomy" id="331648"/>
    <lineage>
        <taxon>Bacteria</taxon>
        <taxon>Pseudomonadati</taxon>
        <taxon>Bacteroidota</taxon>
        <taxon>Flavobacteriia</taxon>
        <taxon>Flavobacteriales</taxon>
        <taxon>Flavobacteriaceae</taxon>
        <taxon>Nonlabens</taxon>
    </lineage>
</organism>
<dbReference type="STRING" id="331648.BST97_00240"/>
<dbReference type="RefSeq" id="WP_085765358.1">
    <property type="nucleotide sequence ID" value="NZ_CP019344.1"/>
</dbReference>
<keyword evidence="2" id="KW-1185">Reference proteome</keyword>
<evidence type="ECO:0000313" key="1">
    <source>
        <dbReference type="EMBL" id="ARN76556.1"/>
    </source>
</evidence>
<dbReference type="EMBL" id="CP019344">
    <property type="protein sequence ID" value="ARN76556.1"/>
    <property type="molecule type" value="Genomic_DNA"/>
</dbReference>
<gene>
    <name evidence="1" type="ORF">BST97_00240</name>
</gene>
<name>A0A1W6MGB6_9FLAO</name>
<evidence type="ECO:0000313" key="2">
    <source>
        <dbReference type="Proteomes" id="UP000193431"/>
    </source>
</evidence>
<proteinExistence type="predicted"/>
<reference evidence="1 2" key="1">
    <citation type="submission" date="2016-11" db="EMBL/GenBank/DDBJ databases">
        <title>Trade-off between light-utilization and light-protection in marine flavobacteria.</title>
        <authorList>
            <person name="Kumagai Y."/>
        </authorList>
    </citation>
    <scope>NUCLEOTIDE SEQUENCE [LARGE SCALE GENOMIC DNA]</scope>
    <source>
        <strain evidence="1 2">JCM 13191</strain>
    </source>
</reference>